<evidence type="ECO:0000256" key="1">
    <source>
        <dbReference type="ARBA" id="ARBA00004651"/>
    </source>
</evidence>
<dbReference type="Proteomes" id="UP001316184">
    <property type="component" value="Chromosome"/>
</dbReference>
<evidence type="ECO:0000256" key="9">
    <source>
        <dbReference type="SAM" id="Phobius"/>
    </source>
</evidence>
<accession>A0ABY5M8K7</accession>
<keyword evidence="2" id="KW-0813">Transport</keyword>
<feature type="transmembrane region" description="Helical" evidence="9">
    <location>
        <begin position="275"/>
        <end position="295"/>
    </location>
</feature>
<keyword evidence="5 9" id="KW-0812">Transmembrane</keyword>
<evidence type="ECO:0000256" key="5">
    <source>
        <dbReference type="ARBA" id="ARBA00022692"/>
    </source>
</evidence>
<dbReference type="PANTHER" id="PTHR32196:SF71">
    <property type="entry name" value="AUTOINDUCER 2 IMPORT SYSTEM PERMEASE PROTEIN LSRD"/>
    <property type="match status" value="1"/>
</dbReference>
<evidence type="ECO:0000256" key="8">
    <source>
        <dbReference type="ARBA" id="ARBA00039381"/>
    </source>
</evidence>
<keyword evidence="11" id="KW-1185">Reference proteome</keyword>
<evidence type="ECO:0000256" key="3">
    <source>
        <dbReference type="ARBA" id="ARBA00022475"/>
    </source>
</evidence>
<evidence type="ECO:0000256" key="6">
    <source>
        <dbReference type="ARBA" id="ARBA00022989"/>
    </source>
</evidence>
<evidence type="ECO:0000313" key="11">
    <source>
        <dbReference type="Proteomes" id="UP001316184"/>
    </source>
</evidence>
<keyword evidence="7 9" id="KW-0472">Membrane</keyword>
<dbReference type="PANTHER" id="PTHR32196">
    <property type="entry name" value="ABC TRANSPORTER PERMEASE PROTEIN YPHD-RELATED-RELATED"/>
    <property type="match status" value="1"/>
</dbReference>
<dbReference type="Pfam" id="PF02653">
    <property type="entry name" value="BPD_transp_2"/>
    <property type="match status" value="1"/>
</dbReference>
<gene>
    <name evidence="10" type="ORF">NQV15_03950</name>
</gene>
<evidence type="ECO:0000256" key="2">
    <source>
        <dbReference type="ARBA" id="ARBA00022448"/>
    </source>
</evidence>
<dbReference type="CDD" id="cd06579">
    <property type="entry name" value="TM_PBP1_transp_AraH_like"/>
    <property type="match status" value="1"/>
</dbReference>
<keyword evidence="4" id="KW-0997">Cell inner membrane</keyword>
<dbReference type="RefSeq" id="WP_232398301.1">
    <property type="nucleotide sequence ID" value="NZ_CP102173.1"/>
</dbReference>
<proteinExistence type="predicted"/>
<dbReference type="InterPro" id="IPR001851">
    <property type="entry name" value="ABC_transp_permease"/>
</dbReference>
<keyword evidence="6 9" id="KW-1133">Transmembrane helix</keyword>
<feature type="transmembrane region" description="Helical" evidence="9">
    <location>
        <begin position="122"/>
        <end position="146"/>
    </location>
</feature>
<evidence type="ECO:0000313" key="10">
    <source>
        <dbReference type="EMBL" id="UUP14475.1"/>
    </source>
</evidence>
<reference evidence="10 11" key="1">
    <citation type="submission" date="2022-08" db="EMBL/GenBank/DDBJ databases">
        <title>novel species in genus Aeromicrobium.</title>
        <authorList>
            <person name="Ye L."/>
        </authorList>
    </citation>
    <scope>NUCLEOTIDE SEQUENCE [LARGE SCALE GENOMIC DNA]</scope>
    <source>
        <strain evidence="11">zg-Y1379</strain>
    </source>
</reference>
<dbReference type="EMBL" id="CP102173">
    <property type="protein sequence ID" value="UUP14475.1"/>
    <property type="molecule type" value="Genomic_DNA"/>
</dbReference>
<name>A0ABY5M8K7_9ACTN</name>
<keyword evidence="3" id="KW-1003">Cell membrane</keyword>
<evidence type="ECO:0000256" key="7">
    <source>
        <dbReference type="ARBA" id="ARBA00023136"/>
    </source>
</evidence>
<protein>
    <recommendedName>
        <fullName evidence="8">Autoinducer 2 import system permease protein LsrD</fullName>
    </recommendedName>
</protein>
<sequence length="350" mass="35762">MNGRDKPKVIDVPAAEQNAAPGGVETASPGPGWRQLLQTGSGDALRTYGILGALVVLVIAASVLYPGFLDSGNLRNILSQNAALGIAAVGVTFVIIGAGFDLSVPAVVGIGAVVSAKLSDGSVVMVLLTVIMAGLVCGLINGLIVTRLRVNPFIATLGTSSIFTGATLLYASGTSISISDPTFIKIGQQDWFGLRISVWIMLFIFLIAGIVLWKTTFGRAVYAIGGNSEAARLAGVRVDLVRTTTYALSGVTSALAGFVIASTLLVGQLDVGQSGYALQAIAAVVIGGCSLFGGMGAIWRTAAGLTLLAVLTNLFNALAIQSAWQSIVQGAILIVTVGIDVATRSGRGRS</sequence>
<feature type="transmembrane region" description="Helical" evidence="9">
    <location>
        <begin position="81"/>
        <end position="102"/>
    </location>
</feature>
<organism evidence="10 11">
    <name type="scientific">Aeromicrobium wangtongii</name>
    <dbReference type="NCBI Taxonomy" id="2969247"/>
    <lineage>
        <taxon>Bacteria</taxon>
        <taxon>Bacillati</taxon>
        <taxon>Actinomycetota</taxon>
        <taxon>Actinomycetes</taxon>
        <taxon>Propionibacteriales</taxon>
        <taxon>Nocardioidaceae</taxon>
        <taxon>Aeromicrobium</taxon>
    </lineage>
</organism>
<evidence type="ECO:0000256" key="4">
    <source>
        <dbReference type="ARBA" id="ARBA00022519"/>
    </source>
</evidence>
<comment type="subcellular location">
    <subcellularLocation>
        <location evidence="1">Cell membrane</location>
        <topology evidence="1">Multi-pass membrane protein</topology>
    </subcellularLocation>
</comment>
<feature type="transmembrane region" description="Helical" evidence="9">
    <location>
        <begin position="48"/>
        <end position="69"/>
    </location>
</feature>
<feature type="transmembrane region" description="Helical" evidence="9">
    <location>
        <begin position="246"/>
        <end position="269"/>
    </location>
</feature>
<feature type="transmembrane region" description="Helical" evidence="9">
    <location>
        <begin position="192"/>
        <end position="213"/>
    </location>
</feature>
<feature type="transmembrane region" description="Helical" evidence="9">
    <location>
        <begin position="153"/>
        <end position="172"/>
    </location>
</feature>